<evidence type="ECO:0000256" key="1">
    <source>
        <dbReference type="SAM" id="MobiDB-lite"/>
    </source>
</evidence>
<evidence type="ECO:0000313" key="2">
    <source>
        <dbReference type="EMBL" id="KMQ89312.1"/>
    </source>
</evidence>
<reference evidence="2 3" key="1">
    <citation type="submission" date="2015-04" db="EMBL/GenBank/DDBJ databases">
        <title>Lasius niger genome sequencing.</title>
        <authorList>
            <person name="Konorov E.A."/>
            <person name="Nikitin M.A."/>
            <person name="Kirill M.V."/>
            <person name="Chang P."/>
        </authorList>
    </citation>
    <scope>NUCLEOTIDE SEQUENCE [LARGE SCALE GENOMIC DNA]</scope>
    <source>
        <tissue evidence="2">Whole</tissue>
    </source>
</reference>
<dbReference type="OrthoDB" id="27041at2759"/>
<sequence>MATLYFLEYQKRSNIEWSTMASNGMLAIGPAHPSTMSTISNYEHRYNSLLHSTLSPLYTKHGSYTRGLDGGSVKSNSLTTPPPHTKQQLYSQEITWYPISHPGSQPKLEKNNEFPGNWLSRNGAGAIPSNVDENDQSSDVESSPTNKGPIPLGRPEECPAHFTELESPCQVLV</sequence>
<dbReference type="STRING" id="67767.A0A0J7KGA6"/>
<organism evidence="2 3">
    <name type="scientific">Lasius niger</name>
    <name type="common">Black garden ant</name>
    <dbReference type="NCBI Taxonomy" id="67767"/>
    <lineage>
        <taxon>Eukaryota</taxon>
        <taxon>Metazoa</taxon>
        <taxon>Ecdysozoa</taxon>
        <taxon>Arthropoda</taxon>
        <taxon>Hexapoda</taxon>
        <taxon>Insecta</taxon>
        <taxon>Pterygota</taxon>
        <taxon>Neoptera</taxon>
        <taxon>Endopterygota</taxon>
        <taxon>Hymenoptera</taxon>
        <taxon>Apocrita</taxon>
        <taxon>Aculeata</taxon>
        <taxon>Formicoidea</taxon>
        <taxon>Formicidae</taxon>
        <taxon>Formicinae</taxon>
        <taxon>Lasius</taxon>
        <taxon>Lasius</taxon>
    </lineage>
</organism>
<evidence type="ECO:0000313" key="3">
    <source>
        <dbReference type="Proteomes" id="UP000036403"/>
    </source>
</evidence>
<dbReference type="AlphaFoldDB" id="A0A0J7KGA6"/>
<dbReference type="Proteomes" id="UP000036403">
    <property type="component" value="Unassembled WGS sequence"/>
</dbReference>
<feature type="region of interest" description="Disordered" evidence="1">
    <location>
        <begin position="111"/>
        <end position="161"/>
    </location>
</feature>
<accession>A0A0J7KGA6</accession>
<proteinExistence type="predicted"/>
<keyword evidence="3" id="KW-1185">Reference proteome</keyword>
<dbReference type="EMBL" id="LBMM01007912">
    <property type="protein sequence ID" value="KMQ89312.1"/>
    <property type="molecule type" value="Genomic_DNA"/>
</dbReference>
<name>A0A0J7KGA6_LASNI</name>
<protein>
    <submittedName>
        <fullName evidence="2">Myelin regulatory factor</fullName>
    </submittedName>
</protein>
<dbReference type="PaxDb" id="67767-A0A0J7KGA6"/>
<gene>
    <name evidence="2" type="ORF">RF55_11071</name>
</gene>
<comment type="caution">
    <text evidence="2">The sequence shown here is derived from an EMBL/GenBank/DDBJ whole genome shotgun (WGS) entry which is preliminary data.</text>
</comment>